<keyword evidence="1" id="KW-0472">Membrane</keyword>
<evidence type="ECO:0000256" key="1">
    <source>
        <dbReference type="SAM" id="Phobius"/>
    </source>
</evidence>
<dbReference type="InterPro" id="IPR003848">
    <property type="entry name" value="DUF218"/>
</dbReference>
<evidence type="ECO:0000313" key="4">
    <source>
        <dbReference type="Proteomes" id="UP001204144"/>
    </source>
</evidence>
<comment type="caution">
    <text evidence="3">The sequence shown here is derived from an EMBL/GenBank/DDBJ whole genome shotgun (WGS) entry which is preliminary data.</text>
</comment>
<dbReference type="InterPro" id="IPR014729">
    <property type="entry name" value="Rossmann-like_a/b/a_fold"/>
</dbReference>
<evidence type="ECO:0000259" key="2">
    <source>
        <dbReference type="Pfam" id="PF02698"/>
    </source>
</evidence>
<organism evidence="3 4">
    <name type="scientific">Lacihabitans soyangensis</name>
    <dbReference type="NCBI Taxonomy" id="869394"/>
    <lineage>
        <taxon>Bacteria</taxon>
        <taxon>Pseudomonadati</taxon>
        <taxon>Bacteroidota</taxon>
        <taxon>Cytophagia</taxon>
        <taxon>Cytophagales</taxon>
        <taxon>Leadbetterellaceae</taxon>
        <taxon>Lacihabitans</taxon>
    </lineage>
</organism>
<dbReference type="Proteomes" id="UP001204144">
    <property type="component" value="Unassembled WGS sequence"/>
</dbReference>
<dbReference type="InterPro" id="IPR051599">
    <property type="entry name" value="Cell_Envelope_Assoc"/>
</dbReference>
<dbReference type="Gene3D" id="3.40.50.620">
    <property type="entry name" value="HUPs"/>
    <property type="match status" value="1"/>
</dbReference>
<sequence>MLFVLSKTISFVLKPIGILFLLALLSFITKNRTKKKRLNGAFLILLYFFSCPAIINKFIQAYEFPSAKIQNTKNYTYGILLTGGLVNESKSQDSALFLGPQGDRLWQTVELYRANKIKKIIISGGDGYERQSLTFATENDKAREFLLKSGVDAEDILREKDAVNTYENAKFTKKLLPQKTEKVLVITSGFHLKRAIACFKKQNIDADGFATTPISENYPFKWQDFIPTMDAFKNLDILANEMIGLAVYKTLGYI</sequence>
<name>A0AAE3H7E5_9BACT</name>
<evidence type="ECO:0000313" key="3">
    <source>
        <dbReference type="EMBL" id="MCP9764415.1"/>
    </source>
</evidence>
<feature type="transmembrane region" description="Helical" evidence="1">
    <location>
        <begin position="12"/>
        <end position="29"/>
    </location>
</feature>
<keyword evidence="4" id="KW-1185">Reference proteome</keyword>
<dbReference type="GO" id="GO:0005886">
    <property type="term" value="C:plasma membrane"/>
    <property type="evidence" value="ECO:0007669"/>
    <property type="project" value="TreeGrafter"/>
</dbReference>
<dbReference type="PANTHER" id="PTHR30336">
    <property type="entry name" value="INNER MEMBRANE PROTEIN, PROBABLE PERMEASE"/>
    <property type="match status" value="1"/>
</dbReference>
<feature type="transmembrane region" description="Helical" evidence="1">
    <location>
        <begin position="41"/>
        <end position="59"/>
    </location>
</feature>
<reference evidence="3 4" key="1">
    <citation type="submission" date="2018-11" db="EMBL/GenBank/DDBJ databases">
        <title>Novel bacteria species description.</title>
        <authorList>
            <person name="Han J.-H."/>
        </authorList>
    </citation>
    <scope>NUCLEOTIDE SEQUENCE [LARGE SCALE GENOMIC DNA]</scope>
    <source>
        <strain evidence="3 4">KCTC23259</strain>
    </source>
</reference>
<dbReference type="AlphaFoldDB" id="A0AAE3H7E5"/>
<dbReference type="RefSeq" id="WP_255038107.1">
    <property type="nucleotide sequence ID" value="NZ_RJUF01000173.1"/>
</dbReference>
<keyword evidence="1" id="KW-0812">Transmembrane</keyword>
<dbReference type="PANTHER" id="PTHR30336:SF20">
    <property type="entry name" value="DUF218 DOMAIN-CONTAINING PROTEIN"/>
    <property type="match status" value="1"/>
</dbReference>
<keyword evidence="1" id="KW-1133">Transmembrane helix</keyword>
<proteinExistence type="predicted"/>
<dbReference type="CDD" id="cd06259">
    <property type="entry name" value="YdcF-like"/>
    <property type="match status" value="1"/>
</dbReference>
<feature type="domain" description="DUF218" evidence="2">
    <location>
        <begin position="96"/>
        <end position="244"/>
    </location>
</feature>
<gene>
    <name evidence="3" type="ORF">EGI31_15835</name>
</gene>
<protein>
    <submittedName>
        <fullName evidence="3">YdcF family protein</fullName>
    </submittedName>
</protein>
<accession>A0AAE3H7E5</accession>
<dbReference type="Pfam" id="PF02698">
    <property type="entry name" value="DUF218"/>
    <property type="match status" value="1"/>
</dbReference>
<dbReference type="EMBL" id="RJUF01000173">
    <property type="protein sequence ID" value="MCP9764415.1"/>
    <property type="molecule type" value="Genomic_DNA"/>
</dbReference>